<evidence type="ECO:0000313" key="4">
    <source>
        <dbReference type="Proteomes" id="UP001597075"/>
    </source>
</evidence>
<dbReference type="PANTHER" id="PTHR35342">
    <property type="entry name" value="TRICARBOXYLIC TRANSPORT PROTEIN"/>
    <property type="match status" value="1"/>
</dbReference>
<reference evidence="3 4" key="1">
    <citation type="journal article" date="2019" name="Int. J. Syst. Evol. Microbiol.">
        <title>The Global Catalogue of Microorganisms (GCM) 10K type strain sequencing project: providing services to taxonomists for standard genome sequencing and annotation.</title>
        <authorList>
            <consortium name="The Broad Institute Genomics Platform"/>
            <consortium name="The Broad Institute Genome Sequencing Center for Infectious Disease"/>
            <person name="Wu L."/>
            <person name="Ma J."/>
        </authorList>
    </citation>
    <scope>NUCLEOTIDE SEQUENCE [LARGE SCALE GENOMIC DNA]</scope>
    <source>
        <strain evidence="3 4">CGMCC 1.10594</strain>
    </source>
</reference>
<feature type="transmembrane region" description="Helical" evidence="1">
    <location>
        <begin position="195"/>
        <end position="217"/>
    </location>
</feature>
<feature type="transmembrane region" description="Helical" evidence="1">
    <location>
        <begin position="138"/>
        <end position="158"/>
    </location>
</feature>
<protein>
    <submittedName>
        <fullName evidence="3">Tripartite tricarboxylate transporter permease</fullName>
    </submittedName>
</protein>
<feature type="transmembrane region" description="Helical" evidence="1">
    <location>
        <begin position="61"/>
        <end position="82"/>
    </location>
</feature>
<feature type="transmembrane region" description="Helical" evidence="1">
    <location>
        <begin position="318"/>
        <end position="341"/>
    </location>
</feature>
<proteinExistence type="predicted"/>
<comment type="caution">
    <text evidence="3">The sequence shown here is derived from an EMBL/GenBank/DDBJ whole genome shotgun (WGS) entry which is preliminary data.</text>
</comment>
<evidence type="ECO:0000313" key="3">
    <source>
        <dbReference type="EMBL" id="MFD1634042.1"/>
    </source>
</evidence>
<feature type="transmembrane region" description="Helical" evidence="1">
    <location>
        <begin position="468"/>
        <end position="485"/>
    </location>
</feature>
<dbReference type="PANTHER" id="PTHR35342:SF5">
    <property type="entry name" value="TRICARBOXYLIC TRANSPORT PROTEIN"/>
    <property type="match status" value="1"/>
</dbReference>
<gene>
    <name evidence="3" type="ORF">ACFSBJ_09895</name>
</gene>
<feature type="transmembrane region" description="Helical" evidence="1">
    <location>
        <begin position="353"/>
        <end position="376"/>
    </location>
</feature>
<keyword evidence="1" id="KW-1133">Transmembrane helix</keyword>
<keyword evidence="1" id="KW-0472">Membrane</keyword>
<dbReference type="RefSeq" id="WP_256404302.1">
    <property type="nucleotide sequence ID" value="NZ_CP187151.1"/>
</dbReference>
<name>A0ABD6CXW0_9EURY</name>
<dbReference type="Pfam" id="PF01970">
    <property type="entry name" value="TctA"/>
    <property type="match status" value="1"/>
</dbReference>
<feature type="domain" description="DUF112" evidence="2">
    <location>
        <begin position="20"/>
        <end position="437"/>
    </location>
</feature>
<dbReference type="AlphaFoldDB" id="A0ABD6CXW0"/>
<keyword evidence="4" id="KW-1185">Reference proteome</keyword>
<accession>A0ABD6CXW0</accession>
<evidence type="ECO:0000256" key="1">
    <source>
        <dbReference type="SAM" id="Phobius"/>
    </source>
</evidence>
<dbReference type="Proteomes" id="UP001597075">
    <property type="component" value="Unassembled WGS sequence"/>
</dbReference>
<dbReference type="EMBL" id="JBHUDL010000010">
    <property type="protein sequence ID" value="MFD1634042.1"/>
    <property type="molecule type" value="Genomic_DNA"/>
</dbReference>
<dbReference type="InterPro" id="IPR002823">
    <property type="entry name" value="DUF112_TM"/>
</dbReference>
<keyword evidence="1" id="KW-0812">Transmembrane</keyword>
<feature type="transmembrane region" description="Helical" evidence="1">
    <location>
        <begin position="109"/>
        <end position="132"/>
    </location>
</feature>
<feature type="transmembrane region" description="Helical" evidence="1">
    <location>
        <begin position="170"/>
        <end position="189"/>
    </location>
</feature>
<feature type="transmembrane region" description="Helical" evidence="1">
    <location>
        <begin position="6"/>
        <end position="29"/>
    </location>
</feature>
<evidence type="ECO:0000259" key="2">
    <source>
        <dbReference type="Pfam" id="PF01970"/>
    </source>
</evidence>
<sequence>MVASGSVWGAVGAVAEPVTLLLLVMGVLIGIFRGSLPGMTATMTVAVLVSFTFSMDPIPGMMLLLGIYGGALYAGSIPAILIRTPGTPSAAATVFDGFPLAEQGKAGQAISVATVASFVGGAISVLLLMFVAPQIAAFALNFASPEYFALAVFGLSIIASVSGDSLIKGLISGLLGMFLATVGLDPVMAAPRFTFGYEVLTSGIQFIAVMIGLFGIAEGLYRYQSGLADDGASQEISDILPGWAVLERILPVAVASSVVGTIVGAIPGAGGDIASFVTYNESKRWIKDNTFGEGDTRGVAAAESGNNSSTGGALIPTLTLGIPGDSVTAILIGALMVHGIRPGPGLFQEEPELVYSIFVGFFLVYIVILIVGLLGARFWARIVDFPSKYLWPVILVLSLVGAYALRGNPLDIWTAIGAGMLGYVMRVEDYPLAPMVLGLILGPIAEVNLRRSLQLSGGEVSIFTDSPLAMVILGLSLISLAYPIVQRVRERRTAEGRA</sequence>
<organism evidence="3 4">
    <name type="scientific">Haloplanus ruber</name>
    <dbReference type="NCBI Taxonomy" id="869892"/>
    <lineage>
        <taxon>Archaea</taxon>
        <taxon>Methanobacteriati</taxon>
        <taxon>Methanobacteriota</taxon>
        <taxon>Stenosarchaea group</taxon>
        <taxon>Halobacteria</taxon>
        <taxon>Halobacteriales</taxon>
        <taxon>Haloferacaceae</taxon>
        <taxon>Haloplanus</taxon>
    </lineage>
</organism>
<feature type="transmembrane region" description="Helical" evidence="1">
    <location>
        <begin position="388"/>
        <end position="405"/>
    </location>
</feature>